<feature type="region of interest" description="Disordered" evidence="1">
    <location>
        <begin position="812"/>
        <end position="955"/>
    </location>
</feature>
<gene>
    <name evidence="2" type="ORF">F3Y22_tig00110339pilonHSYRG00038</name>
</gene>
<evidence type="ECO:0000313" key="2">
    <source>
        <dbReference type="EMBL" id="KAE8708448.1"/>
    </source>
</evidence>
<evidence type="ECO:0000313" key="3">
    <source>
        <dbReference type="Proteomes" id="UP000436088"/>
    </source>
</evidence>
<protein>
    <submittedName>
        <fullName evidence="2">Uncharacterized protein</fullName>
    </submittedName>
</protein>
<evidence type="ECO:0000256" key="1">
    <source>
        <dbReference type="SAM" id="MobiDB-lite"/>
    </source>
</evidence>
<dbReference type="GO" id="GO:0034498">
    <property type="term" value="P:early endosome to Golgi transport"/>
    <property type="evidence" value="ECO:0007669"/>
    <property type="project" value="TreeGrafter"/>
</dbReference>
<dbReference type="GO" id="GO:1990071">
    <property type="term" value="C:TRAPPII protein complex"/>
    <property type="evidence" value="ECO:0007669"/>
    <property type="project" value="InterPro"/>
</dbReference>
<organism evidence="2 3">
    <name type="scientific">Hibiscus syriacus</name>
    <name type="common">Rose of Sharon</name>
    <dbReference type="NCBI Taxonomy" id="106335"/>
    <lineage>
        <taxon>Eukaryota</taxon>
        <taxon>Viridiplantae</taxon>
        <taxon>Streptophyta</taxon>
        <taxon>Embryophyta</taxon>
        <taxon>Tracheophyta</taxon>
        <taxon>Spermatophyta</taxon>
        <taxon>Magnoliopsida</taxon>
        <taxon>eudicotyledons</taxon>
        <taxon>Gunneridae</taxon>
        <taxon>Pentapetalae</taxon>
        <taxon>rosids</taxon>
        <taxon>malvids</taxon>
        <taxon>Malvales</taxon>
        <taxon>Malvaceae</taxon>
        <taxon>Malvoideae</taxon>
        <taxon>Hibiscus</taxon>
    </lineage>
</organism>
<dbReference type="PANTHER" id="PTHR13251">
    <property type="entry name" value="EPILEPSY HOLOPROSENCEPHALY CANDIDATE 1/TMEM1"/>
    <property type="match status" value="1"/>
</dbReference>
<dbReference type="InterPro" id="IPR045126">
    <property type="entry name" value="TRAPPC10/Trs130"/>
</dbReference>
<name>A0A6A3AXH1_HIBSY</name>
<dbReference type="Proteomes" id="UP000436088">
    <property type="component" value="Unassembled WGS sequence"/>
</dbReference>
<dbReference type="GO" id="GO:0006891">
    <property type="term" value="P:intra-Golgi vesicle-mediated transport"/>
    <property type="evidence" value="ECO:0007669"/>
    <property type="project" value="TreeGrafter"/>
</dbReference>
<reference evidence="2" key="1">
    <citation type="submission" date="2019-09" db="EMBL/GenBank/DDBJ databases">
        <title>Draft genome information of white flower Hibiscus syriacus.</title>
        <authorList>
            <person name="Kim Y.-M."/>
        </authorList>
    </citation>
    <scope>NUCLEOTIDE SEQUENCE [LARGE SCALE GENOMIC DNA]</scope>
    <source>
        <strain evidence="2">YM2019G1</strain>
    </source>
</reference>
<feature type="compositionally biased region" description="Basic and acidic residues" evidence="1">
    <location>
        <begin position="828"/>
        <end position="839"/>
    </location>
</feature>
<feature type="compositionally biased region" description="Polar residues" evidence="1">
    <location>
        <begin position="872"/>
        <end position="892"/>
    </location>
</feature>
<feature type="compositionally biased region" description="Acidic residues" evidence="1">
    <location>
        <begin position="852"/>
        <end position="865"/>
    </location>
</feature>
<comment type="caution">
    <text evidence="2">The sequence shown here is derived from an EMBL/GenBank/DDBJ whole genome shotgun (WGS) entry which is preliminary data.</text>
</comment>
<dbReference type="EMBL" id="VEPZ02000941">
    <property type="protein sequence ID" value="KAE8708448.1"/>
    <property type="molecule type" value="Genomic_DNA"/>
</dbReference>
<proteinExistence type="predicted"/>
<keyword evidence="3" id="KW-1185">Reference proteome</keyword>
<accession>A0A6A3AXH1</accession>
<dbReference type="PANTHER" id="PTHR13251:SF3">
    <property type="entry name" value="TRAFFICKING PROTEIN PARTICLE COMPLEX SUBUNIT 10"/>
    <property type="match status" value="1"/>
</dbReference>
<feature type="compositionally biased region" description="Polar residues" evidence="1">
    <location>
        <begin position="938"/>
        <end position="948"/>
    </location>
</feature>
<dbReference type="AlphaFoldDB" id="A0A6A3AXH1"/>
<dbReference type="GO" id="GO:0005829">
    <property type="term" value="C:cytosol"/>
    <property type="evidence" value="ECO:0007669"/>
    <property type="project" value="GOC"/>
</dbReference>
<sequence length="955" mass="107054">MDATQKSTEQIFQILASTMSEQKQKQKGCGNVSQVFDKMQAKEAEPFIIESSSLCDGQDPAETETEQKHAMENDIKATIMDDAYGKNIYPVYTLEEACFMPKTKLESIEPPLKCYAETVKSGPNNGVMILHFKGHKMFEKMLELQHCVNHSSGDKLLSRGAEKFSKCESKGVRIHWLNQYQSLKSYLNMDKTKIWEELNLKQRLLQNRMQIPDELRKRTTIYYDMGWRVDQYQLRNIGNLDQSLLPLSRVSSLKTKLLQFLLEVSVGQEKESASLAFEDANVEAKKGKELLADSEKQNSNQWIMQETLKVEPFDIARTTLSLELTAFIHETNQRRASLSVGSPCEMVDSRQSFLDGLAAVVTSKTVPSKKAQAILMSRTYSSAGNFESSINQPLKLAENFVAAKHALKQTSSNLEWQKALLELLDGDPDAGGLKIEESPSFEMKTYGSAAHSSTNTTYSVDASKNDNQGFEQQSLYGSSSRGLWNKILQTNCGQELQLESGMSTHQIYDTNIALHFTNSVHVSTRVVDPCNDSTLPLQVTILSQVNATLNVSEAWLNLQDGFVHIGQSDGRSISAFLPVKISLNSGARLAFHVGFGRGTTEDENKLQPESLLKVTCRNYGDMNSGAHSPSNDSEGYSEFHLSKCYNLAAANPRSMRRRESKIPQNNDEGLSEVKVKSDKPPTMLWQATLAFKRNLQLAACFYMHLKITEKIGEVTSKLDLLDHVQIHLFFRENWLKRKFGERAVAATEPSQVINDGQWKVFLEMFLDKWIVKKCVCTITQLIVRWTNFNFGHNNWEICIVFRARVPNFDPWGQGSTHGGGNVMHKRKSREEEVRLEERNLGITKEGLGIANDSDDNDYNLDDNDYNPDGSETGKNGQGEESSSDQYDFTSPSEELKEPASGEDGAVVSMKRNNDSSSDDEDWTDDAAAPRKRLKRTAESASTLSNGNASEKGVAT</sequence>